<dbReference type="InterPro" id="IPR029068">
    <property type="entry name" value="Glyas_Bleomycin-R_OHBP_Dase"/>
</dbReference>
<dbReference type="Gene3D" id="3.30.720.110">
    <property type="match status" value="1"/>
</dbReference>
<name>A0ABU1JPH9_9PROT</name>
<dbReference type="PROSITE" id="PS51819">
    <property type="entry name" value="VOC"/>
    <property type="match status" value="1"/>
</dbReference>
<evidence type="ECO:0000313" key="2">
    <source>
        <dbReference type="EMBL" id="MDR6290525.1"/>
    </source>
</evidence>
<gene>
    <name evidence="2" type="ORF">E9232_003051</name>
</gene>
<sequence length="139" mass="15322">MTEPGQATAQVRPKVLGVAAYLNVGGAVKASEFYQRAFGAEEVNRIPVDEQGRTMHIHLYINNGSVMLGDAYPEHGYPLQPPQAFTLHLDVEDPDAWWNRAVEAGAEIVLPLQVMFWGDRYGQLRDPFGVMWSIGAPAA</sequence>
<dbReference type="InterPro" id="IPR004360">
    <property type="entry name" value="Glyas_Fos-R_dOase_dom"/>
</dbReference>
<feature type="domain" description="VOC" evidence="1">
    <location>
        <begin position="14"/>
        <end position="137"/>
    </location>
</feature>
<proteinExistence type="predicted"/>
<dbReference type="SUPFAM" id="SSF54593">
    <property type="entry name" value="Glyoxalase/Bleomycin resistance protein/Dihydroxybiphenyl dioxygenase"/>
    <property type="match status" value="1"/>
</dbReference>
<protein>
    <submittedName>
        <fullName evidence="2">Glyoxalase superfamily protein PhnB</fullName>
    </submittedName>
</protein>
<dbReference type="Proteomes" id="UP001262410">
    <property type="component" value="Unassembled WGS sequence"/>
</dbReference>
<dbReference type="InterPro" id="IPR037523">
    <property type="entry name" value="VOC_core"/>
</dbReference>
<dbReference type="Pfam" id="PF00903">
    <property type="entry name" value="Glyoxalase"/>
    <property type="match status" value="1"/>
</dbReference>
<evidence type="ECO:0000313" key="3">
    <source>
        <dbReference type="Proteomes" id="UP001262410"/>
    </source>
</evidence>
<dbReference type="CDD" id="cd07246">
    <property type="entry name" value="VOC_like"/>
    <property type="match status" value="1"/>
</dbReference>
<dbReference type="PANTHER" id="PTHR34109:SF1">
    <property type="entry name" value="VOC DOMAIN-CONTAINING PROTEIN"/>
    <property type="match status" value="1"/>
</dbReference>
<dbReference type="PANTHER" id="PTHR34109">
    <property type="entry name" value="BNAUNNG04460D PROTEIN-RELATED"/>
    <property type="match status" value="1"/>
</dbReference>
<dbReference type="Gene3D" id="3.30.720.120">
    <property type="match status" value="1"/>
</dbReference>
<comment type="caution">
    <text evidence="2">The sequence shown here is derived from an EMBL/GenBank/DDBJ whole genome shotgun (WGS) entry which is preliminary data.</text>
</comment>
<dbReference type="EMBL" id="JAVDPW010000005">
    <property type="protein sequence ID" value="MDR6290525.1"/>
    <property type="molecule type" value="Genomic_DNA"/>
</dbReference>
<reference evidence="2 3" key="1">
    <citation type="submission" date="2023-07" db="EMBL/GenBank/DDBJ databases">
        <title>Sorghum-associated microbial communities from plants grown in Nebraska, USA.</title>
        <authorList>
            <person name="Schachtman D."/>
        </authorList>
    </citation>
    <scope>NUCLEOTIDE SEQUENCE [LARGE SCALE GENOMIC DNA]</scope>
    <source>
        <strain evidence="2 3">584</strain>
    </source>
</reference>
<dbReference type="RefSeq" id="WP_309794991.1">
    <property type="nucleotide sequence ID" value="NZ_JAVDPW010000005.1"/>
</dbReference>
<accession>A0ABU1JPH9</accession>
<keyword evidence="3" id="KW-1185">Reference proteome</keyword>
<evidence type="ECO:0000259" key="1">
    <source>
        <dbReference type="PROSITE" id="PS51819"/>
    </source>
</evidence>
<organism evidence="2 3">
    <name type="scientific">Inquilinus ginsengisoli</name>
    <dbReference type="NCBI Taxonomy" id="363840"/>
    <lineage>
        <taxon>Bacteria</taxon>
        <taxon>Pseudomonadati</taxon>
        <taxon>Pseudomonadota</taxon>
        <taxon>Alphaproteobacteria</taxon>
        <taxon>Rhodospirillales</taxon>
        <taxon>Rhodospirillaceae</taxon>
        <taxon>Inquilinus</taxon>
    </lineage>
</organism>